<proteinExistence type="inferred from homology"/>
<dbReference type="PANTHER" id="PTHR43569:SF1">
    <property type="entry name" value="BLL3371 PROTEIN"/>
    <property type="match status" value="1"/>
</dbReference>
<gene>
    <name evidence="3" type="ORF">GCM10017083_09230</name>
</gene>
<organism evidence="3 4">
    <name type="scientific">Thalassobaculum fulvum</name>
    <dbReference type="NCBI Taxonomy" id="1633335"/>
    <lineage>
        <taxon>Bacteria</taxon>
        <taxon>Pseudomonadati</taxon>
        <taxon>Pseudomonadota</taxon>
        <taxon>Alphaproteobacteria</taxon>
        <taxon>Rhodospirillales</taxon>
        <taxon>Thalassobaculaceae</taxon>
        <taxon>Thalassobaculum</taxon>
    </lineage>
</organism>
<comment type="similarity">
    <text evidence="1">Belongs to the metallo-dependent hydrolases superfamily.</text>
</comment>
<dbReference type="PANTHER" id="PTHR43569">
    <property type="entry name" value="AMIDOHYDROLASE"/>
    <property type="match status" value="1"/>
</dbReference>
<evidence type="ECO:0000259" key="2">
    <source>
        <dbReference type="Pfam" id="PF04909"/>
    </source>
</evidence>
<dbReference type="InterPro" id="IPR052350">
    <property type="entry name" value="Metallo-dep_Lactonases"/>
</dbReference>
<reference evidence="3" key="2">
    <citation type="submission" date="2020-09" db="EMBL/GenBank/DDBJ databases">
        <authorList>
            <person name="Sun Q."/>
            <person name="Kim S."/>
        </authorList>
    </citation>
    <scope>NUCLEOTIDE SEQUENCE</scope>
    <source>
        <strain evidence="3">KCTC 42651</strain>
    </source>
</reference>
<dbReference type="EMBL" id="BMZS01000002">
    <property type="protein sequence ID" value="GHD43294.1"/>
    <property type="molecule type" value="Genomic_DNA"/>
</dbReference>
<dbReference type="Proteomes" id="UP000630353">
    <property type="component" value="Unassembled WGS sequence"/>
</dbReference>
<sequence length="347" mass="37369">MSLTVSRHIPVRPDWVASRVEEPLEPALPIVDPHHHLWHRPDSRYVAEDLLADIAGSGHRIVATVYEECHAWYRDGGDPVEGPLGEVEYAAAVGDRAKAEGRPTALCRGVVGTMDLTAGDRVRPALERAIDLGHGRLKGLRCSSVHHPDPTAHGSMLNVPPGLLAGAAFRAGFAHLAPLGLSFDAWMYHTQLADCADLADAFPDTAIVLNHVGGAIGIGPYAGRRDEVFAAWRTALGEVARRSNVAVKLGGLGMRLFGFDLHEGERAPDSETVAAAWKPYVETAIELFGPERAMFESNFPVDKGSCGYGVLWNAFKRLAAGYSADDRRALFLGTADRIYRLGLDGGA</sequence>
<dbReference type="Pfam" id="PF04909">
    <property type="entry name" value="Amidohydro_2"/>
    <property type="match status" value="1"/>
</dbReference>
<evidence type="ECO:0000313" key="3">
    <source>
        <dbReference type="EMBL" id="GHD43294.1"/>
    </source>
</evidence>
<dbReference type="InterPro" id="IPR032466">
    <property type="entry name" value="Metal_Hydrolase"/>
</dbReference>
<dbReference type="GO" id="GO:0016787">
    <property type="term" value="F:hydrolase activity"/>
    <property type="evidence" value="ECO:0007669"/>
    <property type="project" value="InterPro"/>
</dbReference>
<dbReference type="SUPFAM" id="SSF51556">
    <property type="entry name" value="Metallo-dependent hydrolases"/>
    <property type="match status" value="1"/>
</dbReference>
<dbReference type="RefSeq" id="WP_189987757.1">
    <property type="nucleotide sequence ID" value="NZ_BMZS01000002.1"/>
</dbReference>
<keyword evidence="4" id="KW-1185">Reference proteome</keyword>
<dbReference type="AlphaFoldDB" id="A0A918XPW5"/>
<accession>A0A918XPW5</accession>
<protein>
    <submittedName>
        <fullName evidence="3">Amidohydrolase</fullName>
    </submittedName>
</protein>
<reference evidence="3" key="1">
    <citation type="journal article" date="2014" name="Int. J. Syst. Evol. Microbiol.">
        <title>Complete genome sequence of Corynebacterium casei LMG S-19264T (=DSM 44701T), isolated from a smear-ripened cheese.</title>
        <authorList>
            <consortium name="US DOE Joint Genome Institute (JGI-PGF)"/>
            <person name="Walter F."/>
            <person name="Albersmeier A."/>
            <person name="Kalinowski J."/>
            <person name="Ruckert C."/>
        </authorList>
    </citation>
    <scope>NUCLEOTIDE SEQUENCE</scope>
    <source>
        <strain evidence="3">KCTC 42651</strain>
    </source>
</reference>
<feature type="domain" description="Amidohydrolase-related" evidence="2">
    <location>
        <begin position="31"/>
        <end position="341"/>
    </location>
</feature>
<dbReference type="InterPro" id="IPR006680">
    <property type="entry name" value="Amidohydro-rel"/>
</dbReference>
<evidence type="ECO:0000313" key="4">
    <source>
        <dbReference type="Proteomes" id="UP000630353"/>
    </source>
</evidence>
<name>A0A918XPW5_9PROT</name>
<dbReference type="Gene3D" id="3.20.20.140">
    <property type="entry name" value="Metal-dependent hydrolases"/>
    <property type="match status" value="1"/>
</dbReference>
<evidence type="ECO:0000256" key="1">
    <source>
        <dbReference type="ARBA" id="ARBA00038310"/>
    </source>
</evidence>
<comment type="caution">
    <text evidence="3">The sequence shown here is derived from an EMBL/GenBank/DDBJ whole genome shotgun (WGS) entry which is preliminary data.</text>
</comment>